<feature type="active site" description="Phosphoserine intermediate" evidence="5">
    <location>
        <position position="91"/>
    </location>
</feature>
<dbReference type="NCBIfam" id="TIGR00455">
    <property type="entry name" value="apsK"/>
    <property type="match status" value="1"/>
</dbReference>
<comment type="pathway">
    <text evidence="5 6">Sulfur metabolism; hydrogen sulfide biosynthesis; sulfite from sulfate: step 2/3.</text>
</comment>
<dbReference type="NCBIfam" id="NF003013">
    <property type="entry name" value="PRK03846.1"/>
    <property type="match status" value="1"/>
</dbReference>
<accession>A0A977PKS2</accession>
<keyword evidence="2 5" id="KW-0808">Transferase</keyword>
<evidence type="ECO:0000256" key="6">
    <source>
        <dbReference type="RuleBase" id="RU004347"/>
    </source>
</evidence>
<dbReference type="GO" id="GO:0019379">
    <property type="term" value="P:sulfate assimilation, phosphoadenylyl sulfate reduction by phosphoadenylyl-sulfate reductase (thioredoxin)"/>
    <property type="evidence" value="ECO:0007669"/>
    <property type="project" value="TreeGrafter"/>
</dbReference>
<proteinExistence type="inferred from homology"/>
<keyword evidence="9" id="KW-1185">Reference proteome</keyword>
<comment type="catalytic activity">
    <reaction evidence="5 6">
        <text>adenosine 5'-phosphosulfate + ATP = 3'-phosphoadenylyl sulfate + ADP + H(+)</text>
        <dbReference type="Rhea" id="RHEA:24152"/>
        <dbReference type="ChEBI" id="CHEBI:15378"/>
        <dbReference type="ChEBI" id="CHEBI:30616"/>
        <dbReference type="ChEBI" id="CHEBI:58243"/>
        <dbReference type="ChEBI" id="CHEBI:58339"/>
        <dbReference type="ChEBI" id="CHEBI:456216"/>
        <dbReference type="EC" id="2.7.1.25"/>
    </reaction>
</comment>
<name>A0A977PKS2_9CREN</name>
<dbReference type="PANTHER" id="PTHR42700:SF1">
    <property type="entry name" value="SULFATE ADENYLYLTRANSFERASE"/>
    <property type="match status" value="1"/>
</dbReference>
<dbReference type="AlphaFoldDB" id="A0A977PKS2"/>
<dbReference type="GO" id="GO:0004020">
    <property type="term" value="F:adenylylsulfate kinase activity"/>
    <property type="evidence" value="ECO:0007669"/>
    <property type="project" value="UniProtKB-UniRule"/>
</dbReference>
<dbReference type="NCBIfam" id="NF004041">
    <property type="entry name" value="PRK05541.1"/>
    <property type="match status" value="1"/>
</dbReference>
<evidence type="ECO:0000256" key="1">
    <source>
        <dbReference type="ARBA" id="ARBA00012121"/>
    </source>
</evidence>
<dbReference type="GO" id="GO:0004781">
    <property type="term" value="F:sulfate adenylyltransferase (ATP) activity"/>
    <property type="evidence" value="ECO:0007669"/>
    <property type="project" value="TreeGrafter"/>
</dbReference>
<protein>
    <recommendedName>
        <fullName evidence="1 5">Adenylyl-sulfate kinase</fullName>
        <ecNumber evidence="1 5">2.7.1.25</ecNumber>
    </recommendedName>
    <alternativeName>
        <fullName evidence="5">APS kinase</fullName>
    </alternativeName>
    <alternativeName>
        <fullName evidence="5">ATP adenosine-5'-phosphosulfate 3'-phosphotransferase</fullName>
    </alternativeName>
    <alternativeName>
        <fullName evidence="5">Adenosine-5'-phosphosulfate kinase</fullName>
    </alternativeName>
</protein>
<dbReference type="KEGG" id="ipc:IPA_05520"/>
<organism evidence="8 9">
    <name type="scientific">Ignicoccus pacificus DSM 13166</name>
    <dbReference type="NCBI Taxonomy" id="940294"/>
    <lineage>
        <taxon>Archaea</taxon>
        <taxon>Thermoproteota</taxon>
        <taxon>Thermoprotei</taxon>
        <taxon>Desulfurococcales</taxon>
        <taxon>Desulfurococcaceae</taxon>
        <taxon>Ignicoccus</taxon>
    </lineage>
</organism>
<dbReference type="InterPro" id="IPR050512">
    <property type="entry name" value="Sulf_AdTrans/APS_kinase"/>
</dbReference>
<evidence type="ECO:0000256" key="5">
    <source>
        <dbReference type="HAMAP-Rule" id="MF_00065"/>
    </source>
</evidence>
<dbReference type="EMBL" id="CP006868">
    <property type="protein sequence ID" value="UXD21570.1"/>
    <property type="molecule type" value="Genomic_DNA"/>
</dbReference>
<evidence type="ECO:0000313" key="8">
    <source>
        <dbReference type="EMBL" id="UXD21570.1"/>
    </source>
</evidence>
<evidence type="ECO:0000256" key="2">
    <source>
        <dbReference type="ARBA" id="ARBA00022679"/>
    </source>
</evidence>
<dbReference type="SUPFAM" id="SSF52540">
    <property type="entry name" value="P-loop containing nucleoside triphosphate hydrolases"/>
    <property type="match status" value="1"/>
</dbReference>
<dbReference type="GO" id="GO:0005524">
    <property type="term" value="F:ATP binding"/>
    <property type="evidence" value="ECO:0007669"/>
    <property type="project" value="UniProtKB-UniRule"/>
</dbReference>
<reference evidence="8" key="1">
    <citation type="submission" date="2013-11" db="EMBL/GenBank/DDBJ databases">
        <title>Comparative genomics of Ignicoccus.</title>
        <authorList>
            <person name="Podar M."/>
        </authorList>
    </citation>
    <scope>NUCLEOTIDE SEQUENCE</scope>
    <source>
        <strain evidence="8">DSM 13166</strain>
    </source>
</reference>
<dbReference type="Pfam" id="PF01583">
    <property type="entry name" value="APS_kinase"/>
    <property type="match status" value="1"/>
</dbReference>
<dbReference type="InterPro" id="IPR027417">
    <property type="entry name" value="P-loop_NTPase"/>
</dbReference>
<dbReference type="Gene3D" id="3.40.50.300">
    <property type="entry name" value="P-loop containing nucleotide triphosphate hydrolases"/>
    <property type="match status" value="1"/>
</dbReference>
<dbReference type="EC" id="2.7.1.25" evidence="1 5"/>
<dbReference type="InterPro" id="IPR002891">
    <property type="entry name" value="APS"/>
</dbReference>
<gene>
    <name evidence="5" type="primary">cysC</name>
    <name evidence="8" type="ORF">IPA_05520</name>
</gene>
<comment type="function">
    <text evidence="5 6">Catalyzes the synthesis of activated sulfate.</text>
</comment>
<feature type="domain" description="APS kinase" evidence="7">
    <location>
        <begin position="11"/>
        <end position="160"/>
    </location>
</feature>
<dbReference type="Proteomes" id="UP001063698">
    <property type="component" value="Chromosome"/>
</dbReference>
<dbReference type="CDD" id="cd02027">
    <property type="entry name" value="APSK"/>
    <property type="match status" value="1"/>
</dbReference>
<dbReference type="HAMAP" id="MF_00065">
    <property type="entry name" value="Adenylyl_sulf_kinase"/>
    <property type="match status" value="1"/>
</dbReference>
<keyword evidence="5 6" id="KW-0418">Kinase</keyword>
<dbReference type="PANTHER" id="PTHR42700">
    <property type="entry name" value="SULFATE ADENYLYLTRANSFERASE"/>
    <property type="match status" value="1"/>
</dbReference>
<feature type="binding site" evidence="5">
    <location>
        <begin position="17"/>
        <end position="24"/>
    </location>
    <ligand>
        <name>ATP</name>
        <dbReference type="ChEBI" id="CHEBI:30616"/>
    </ligand>
</feature>
<evidence type="ECO:0000313" key="9">
    <source>
        <dbReference type="Proteomes" id="UP001063698"/>
    </source>
</evidence>
<evidence type="ECO:0000256" key="4">
    <source>
        <dbReference type="ARBA" id="ARBA00022840"/>
    </source>
</evidence>
<evidence type="ECO:0000259" key="7">
    <source>
        <dbReference type="Pfam" id="PF01583"/>
    </source>
</evidence>
<evidence type="ECO:0000256" key="3">
    <source>
        <dbReference type="ARBA" id="ARBA00022741"/>
    </source>
</evidence>
<keyword evidence="4 5" id="KW-0067">ATP-binding</keyword>
<comment type="similarity">
    <text evidence="5 6">Belongs to the APS kinase family.</text>
</comment>
<keyword evidence="5" id="KW-0597">Phosphoprotein</keyword>
<dbReference type="GO" id="GO:0070814">
    <property type="term" value="P:hydrogen sulfide biosynthetic process"/>
    <property type="evidence" value="ECO:0007669"/>
    <property type="project" value="UniProtKB-UniRule"/>
</dbReference>
<keyword evidence="3 5" id="KW-0547">Nucleotide-binding</keyword>
<sequence>MIEVKCLEKAPVIWLTGLPGSGKSTLAKNVAKKLKEMGYKVEVLDGDWVRKTINPDAGYTKEERARHLRRVAWIARLLARNGVITLCSFVSPYREVRRQIREIVEEEVPFYEIYVKCPVEECIKRDPKGLYKKALRGEIKHFTGISDPYEPPENPDLVIDTVNESVEESTEKLLRFVLDKISKLSEE</sequence>
<dbReference type="GO" id="GO:0010134">
    <property type="term" value="P:sulfate assimilation via adenylyl sulfate reduction"/>
    <property type="evidence" value="ECO:0007669"/>
    <property type="project" value="TreeGrafter"/>
</dbReference>
<dbReference type="InterPro" id="IPR059117">
    <property type="entry name" value="APS_kinase_dom"/>
</dbReference>
<dbReference type="GO" id="GO:0005737">
    <property type="term" value="C:cytoplasm"/>
    <property type="evidence" value="ECO:0007669"/>
    <property type="project" value="TreeGrafter"/>
</dbReference>